<accession>A0A6I6J525</accession>
<sequence>MHRKFIALVLSASLALTGLTAQPVKADDTAEWIAGAAALAIIGLAIADANKKPQPAYNYGYGQGHSYGHTPYNYGTTHGHAGPLVSPVPTPQYHDPKVLPRQCGTKVNMQGQVIRGLGKRCLKRNGVNIQALPAYCEVKVRDPNSGKRKIIYGGRCLRQNGYSLARAH</sequence>
<keyword evidence="1" id="KW-0472">Membrane</keyword>
<keyword evidence="1" id="KW-1133">Transmembrane helix</keyword>
<dbReference type="OrthoDB" id="7876829at2"/>
<reference evidence="4" key="1">
    <citation type="submission" date="2018-12" db="EMBL/GenBank/DDBJ databases">
        <title>Complete genome sequence of Roseovarius sp. MME-070.</title>
        <authorList>
            <person name="Nam Y.-D."/>
            <person name="Kang J."/>
            <person name="Chung W.-H."/>
            <person name="Park Y.S."/>
        </authorList>
    </citation>
    <scope>NUCLEOTIDE SEQUENCE [LARGE SCALE GENOMIC DNA]</scope>
    <source>
        <strain evidence="4">MME-070</strain>
    </source>
</reference>
<protein>
    <submittedName>
        <fullName evidence="3">Uncharacterized protein</fullName>
    </submittedName>
</protein>
<keyword evidence="1" id="KW-0812">Transmembrane</keyword>
<evidence type="ECO:0000256" key="2">
    <source>
        <dbReference type="SAM" id="SignalP"/>
    </source>
</evidence>
<evidence type="ECO:0000313" key="3">
    <source>
        <dbReference type="EMBL" id="QGX99868.1"/>
    </source>
</evidence>
<proteinExistence type="predicted"/>
<dbReference type="EMBL" id="CP034348">
    <property type="protein sequence ID" value="QGX99868.1"/>
    <property type="molecule type" value="Genomic_DNA"/>
</dbReference>
<evidence type="ECO:0000256" key="1">
    <source>
        <dbReference type="SAM" id="Phobius"/>
    </source>
</evidence>
<dbReference type="KEGG" id="rom:EI983_16975"/>
<organism evidence="3 4">
    <name type="scientific">Roseovarius faecimaris</name>
    <dbReference type="NCBI Taxonomy" id="2494550"/>
    <lineage>
        <taxon>Bacteria</taxon>
        <taxon>Pseudomonadati</taxon>
        <taxon>Pseudomonadota</taxon>
        <taxon>Alphaproteobacteria</taxon>
        <taxon>Rhodobacterales</taxon>
        <taxon>Roseobacteraceae</taxon>
        <taxon>Roseovarius</taxon>
    </lineage>
</organism>
<feature type="transmembrane region" description="Helical" evidence="1">
    <location>
        <begin position="31"/>
        <end position="49"/>
    </location>
</feature>
<feature type="chain" id="PRO_5026262126" evidence="2">
    <location>
        <begin position="27"/>
        <end position="168"/>
    </location>
</feature>
<gene>
    <name evidence="3" type="ORF">EI983_16975</name>
</gene>
<keyword evidence="4" id="KW-1185">Reference proteome</keyword>
<name>A0A6I6J525_9RHOB</name>
<dbReference type="Proteomes" id="UP000428330">
    <property type="component" value="Chromosome"/>
</dbReference>
<feature type="signal peptide" evidence="2">
    <location>
        <begin position="1"/>
        <end position="26"/>
    </location>
</feature>
<dbReference type="AlphaFoldDB" id="A0A6I6J525"/>
<keyword evidence="2" id="KW-0732">Signal</keyword>
<dbReference type="RefSeq" id="WP_157708549.1">
    <property type="nucleotide sequence ID" value="NZ_CP034348.1"/>
</dbReference>
<evidence type="ECO:0000313" key="4">
    <source>
        <dbReference type="Proteomes" id="UP000428330"/>
    </source>
</evidence>